<dbReference type="EMBL" id="DSUJ01000011">
    <property type="protein sequence ID" value="HFI92660.1"/>
    <property type="molecule type" value="Genomic_DNA"/>
</dbReference>
<name>A0A7V3E856_9BACT</name>
<proteinExistence type="predicted"/>
<protein>
    <submittedName>
        <fullName evidence="1">DUF1015 domain-containing protein</fullName>
    </submittedName>
</protein>
<evidence type="ECO:0000313" key="1">
    <source>
        <dbReference type="EMBL" id="HFI92660.1"/>
    </source>
</evidence>
<accession>A0A7V3E856</accession>
<comment type="caution">
    <text evidence="1">The sequence shown here is derived from an EMBL/GenBank/DDBJ whole genome shotgun (WGS) entry which is preliminary data.</text>
</comment>
<dbReference type="PANTHER" id="PTHR36454:SF1">
    <property type="entry name" value="DUF1015 DOMAIN-CONTAINING PROTEIN"/>
    <property type="match status" value="1"/>
</dbReference>
<organism evidence="1">
    <name type="scientific">Ignavibacterium album</name>
    <dbReference type="NCBI Taxonomy" id="591197"/>
    <lineage>
        <taxon>Bacteria</taxon>
        <taxon>Pseudomonadati</taxon>
        <taxon>Ignavibacteriota</taxon>
        <taxon>Ignavibacteria</taxon>
        <taxon>Ignavibacteriales</taxon>
        <taxon>Ignavibacteriaceae</taxon>
        <taxon>Ignavibacterium</taxon>
    </lineage>
</organism>
<dbReference type="PANTHER" id="PTHR36454">
    <property type="entry name" value="LMO2823 PROTEIN"/>
    <property type="match status" value="1"/>
</dbReference>
<dbReference type="Pfam" id="PF06245">
    <property type="entry name" value="DUF1015"/>
    <property type="match status" value="1"/>
</dbReference>
<dbReference type="PIRSF" id="PIRSF033563">
    <property type="entry name" value="UCP033563"/>
    <property type="match status" value="1"/>
</dbReference>
<dbReference type="InterPro" id="IPR008323">
    <property type="entry name" value="UCP033563"/>
</dbReference>
<gene>
    <name evidence="1" type="ORF">ENS31_14165</name>
</gene>
<reference evidence="1" key="1">
    <citation type="journal article" date="2020" name="mSystems">
        <title>Genome- and Community-Level Interaction Insights into Carbon Utilization and Element Cycling Functions of Hydrothermarchaeota in Hydrothermal Sediment.</title>
        <authorList>
            <person name="Zhou Z."/>
            <person name="Liu Y."/>
            <person name="Xu W."/>
            <person name="Pan J."/>
            <person name="Luo Z.H."/>
            <person name="Li M."/>
        </authorList>
    </citation>
    <scope>NUCLEOTIDE SEQUENCE [LARGE SCALE GENOMIC DNA]</scope>
    <source>
        <strain evidence="1">SpSt-479</strain>
    </source>
</reference>
<sequence length="415" mass="47476">MAVIRPFKALRPTKENAHLVASVPYDVINKEEAKELAKDNPLSYLHVTRSEIDLPDNVDVYSKEVYLKAKENLDKLIKNAPLVLDEKPHFYLYRLIMNGRAQTGIAATFSVDDYDNDVILKHEKTRKVKEDDRTNHIITTNAQTGVVFLTYRGVKTINELVEKTINTVQPEYDFTAPDGIQHTIWILPDEYNDLIISEFSKINKLYIADGHHRAKSASRAREEKMKSNPNHKGDEEYNYFIAVIFPAEQLQILPYNRVVFDLNGLSKEQFLNAISEKFDVKPTSEKEPKKQKEFCMYLDHQWYHLKARDSVLASLSLEKSVGERLDVSILQNFLLNPVLGIDDPRTNNRIDFIGGIRGTKELEKLVDSGKAAVAFSLYPVSLDDLMNISDAGEIMPPKSTWFEPKLRDGLLTHLI</sequence>
<dbReference type="AlphaFoldDB" id="A0A7V3E856"/>